<protein>
    <submittedName>
        <fullName evidence="1">Cyclin-dependent kinase 2</fullName>
    </submittedName>
</protein>
<dbReference type="GO" id="GO:0016301">
    <property type="term" value="F:kinase activity"/>
    <property type="evidence" value="ECO:0007669"/>
    <property type="project" value="UniProtKB-KW"/>
</dbReference>
<reference evidence="1" key="1">
    <citation type="submission" date="2020-04" db="EMBL/GenBank/DDBJ databases">
        <authorList>
            <person name="Alioto T."/>
            <person name="Alioto T."/>
            <person name="Gomez Garrido J."/>
        </authorList>
    </citation>
    <scope>NUCLEOTIDE SEQUENCE</scope>
    <source>
        <strain evidence="1">A484AB</strain>
    </source>
</reference>
<keyword evidence="1" id="KW-0808">Transferase</keyword>
<keyword evidence="2" id="KW-1185">Reference proteome</keyword>
<name>A0A7D9EGS9_PARCT</name>
<dbReference type="GO" id="GO:0008270">
    <property type="term" value="F:zinc ion binding"/>
    <property type="evidence" value="ECO:0007669"/>
    <property type="project" value="InterPro"/>
</dbReference>
<comment type="caution">
    <text evidence="1">The sequence shown here is derived from an EMBL/GenBank/DDBJ whole genome shotgun (WGS) entry which is preliminary data.</text>
</comment>
<gene>
    <name evidence="1" type="ORF">PACLA_8A015326</name>
</gene>
<accession>A0A7D9EGS9</accession>
<dbReference type="PROSITE" id="PS50966">
    <property type="entry name" value="ZF_SWIM"/>
    <property type="match status" value="1"/>
</dbReference>
<proteinExistence type="predicted"/>
<evidence type="ECO:0000313" key="2">
    <source>
        <dbReference type="Proteomes" id="UP001152795"/>
    </source>
</evidence>
<dbReference type="EMBL" id="CACRXK020006236">
    <property type="protein sequence ID" value="CAB4008812.1"/>
    <property type="molecule type" value="Genomic_DNA"/>
</dbReference>
<keyword evidence="1" id="KW-0418">Kinase</keyword>
<evidence type="ECO:0000313" key="1">
    <source>
        <dbReference type="EMBL" id="CAB4008812.1"/>
    </source>
</evidence>
<dbReference type="OrthoDB" id="5988294at2759"/>
<sequence length="267" mass="30375">MANYEPDKEFVNIPNIVEEQLKEKRGYSDELIKGSIEQVSVLVNSPNAIQRQPNLDATAKAKFLVASKTAKSGYNTCTKNECCISCACNSYKHDSVCKHSLAVAIQQKCLQSHLQHIKQSNQRSRCGLVQPINDNCAGKKGGKNKNHWRASRSREPQETQFAAAGFNPAVHHNDKPFIITFLDNNPKATECRTCRTGFIRRTKIIPFDIVLAHEERWMYPDQRDKTKRLPSAKTMTTYYCICKSCIMERFPYFNASFLVKPVFYGPT</sequence>
<organism evidence="1 2">
    <name type="scientific">Paramuricea clavata</name>
    <name type="common">Red gorgonian</name>
    <name type="synonym">Violescent sea-whip</name>
    <dbReference type="NCBI Taxonomy" id="317549"/>
    <lineage>
        <taxon>Eukaryota</taxon>
        <taxon>Metazoa</taxon>
        <taxon>Cnidaria</taxon>
        <taxon>Anthozoa</taxon>
        <taxon>Octocorallia</taxon>
        <taxon>Malacalcyonacea</taxon>
        <taxon>Plexauridae</taxon>
        <taxon>Paramuricea</taxon>
    </lineage>
</organism>
<dbReference type="InterPro" id="IPR007527">
    <property type="entry name" value="Znf_SWIM"/>
</dbReference>
<dbReference type="AlphaFoldDB" id="A0A7D9EGS9"/>
<dbReference type="Proteomes" id="UP001152795">
    <property type="component" value="Unassembled WGS sequence"/>
</dbReference>